<feature type="modified residue" description="4-aspartylphosphate" evidence="9">
    <location>
        <position position="756"/>
    </location>
</feature>
<evidence type="ECO:0000256" key="6">
    <source>
        <dbReference type="ARBA" id="ARBA00022777"/>
    </source>
</evidence>
<comment type="catalytic activity">
    <reaction evidence="1">
        <text>ATP + protein L-histidine = ADP + protein N-phospho-L-histidine.</text>
        <dbReference type="EC" id="2.7.13.3"/>
    </reaction>
</comment>
<evidence type="ECO:0000256" key="3">
    <source>
        <dbReference type="ARBA" id="ARBA00022553"/>
    </source>
</evidence>
<proteinExistence type="predicted"/>
<dbReference type="SUPFAM" id="SSF55874">
    <property type="entry name" value="ATPase domain of HSP90 chaperone/DNA topoisomerase II/histidine kinase"/>
    <property type="match status" value="2"/>
</dbReference>
<gene>
    <name evidence="13" type="ORF">ACFQ38_14580</name>
</gene>
<dbReference type="Pfam" id="PF00072">
    <property type="entry name" value="Response_reg"/>
    <property type="match status" value="1"/>
</dbReference>
<feature type="transmembrane region" description="Helical" evidence="10">
    <location>
        <begin position="307"/>
        <end position="328"/>
    </location>
</feature>
<keyword evidence="3 9" id="KW-0597">Phosphoprotein</keyword>
<keyword evidence="10" id="KW-1133">Transmembrane helix</keyword>
<feature type="transmembrane region" description="Helical" evidence="10">
    <location>
        <begin position="211"/>
        <end position="234"/>
    </location>
</feature>
<dbReference type="SMART" id="SM00448">
    <property type="entry name" value="REC"/>
    <property type="match status" value="1"/>
</dbReference>
<dbReference type="InterPro" id="IPR005467">
    <property type="entry name" value="His_kinase_dom"/>
</dbReference>
<dbReference type="InterPro" id="IPR003661">
    <property type="entry name" value="HisK_dim/P_dom"/>
</dbReference>
<evidence type="ECO:0000256" key="8">
    <source>
        <dbReference type="ARBA" id="ARBA00023012"/>
    </source>
</evidence>
<dbReference type="SMART" id="SM00388">
    <property type="entry name" value="HisKA"/>
    <property type="match status" value="1"/>
</dbReference>
<dbReference type="PROSITE" id="PS50110">
    <property type="entry name" value="RESPONSE_REGULATORY"/>
    <property type="match status" value="1"/>
</dbReference>
<dbReference type="Pfam" id="PF06580">
    <property type="entry name" value="His_kinase"/>
    <property type="match status" value="1"/>
</dbReference>
<evidence type="ECO:0000256" key="10">
    <source>
        <dbReference type="SAM" id="Phobius"/>
    </source>
</evidence>
<evidence type="ECO:0000259" key="11">
    <source>
        <dbReference type="PROSITE" id="PS50109"/>
    </source>
</evidence>
<evidence type="ECO:0000313" key="14">
    <source>
        <dbReference type="Proteomes" id="UP001597231"/>
    </source>
</evidence>
<organism evidence="13 14">
    <name type="scientific">Sporosarcina contaminans</name>
    <dbReference type="NCBI Taxonomy" id="633403"/>
    <lineage>
        <taxon>Bacteria</taxon>
        <taxon>Bacillati</taxon>
        <taxon>Bacillota</taxon>
        <taxon>Bacilli</taxon>
        <taxon>Bacillales</taxon>
        <taxon>Caryophanaceae</taxon>
        <taxon>Sporosarcina</taxon>
    </lineage>
</organism>
<feature type="transmembrane region" description="Helical" evidence="10">
    <location>
        <begin position="278"/>
        <end position="295"/>
    </location>
</feature>
<dbReference type="SUPFAM" id="SSF49785">
    <property type="entry name" value="Galactose-binding domain-like"/>
    <property type="match status" value="1"/>
</dbReference>
<dbReference type="PROSITE" id="PS50109">
    <property type="entry name" value="HIS_KIN"/>
    <property type="match status" value="2"/>
</dbReference>
<dbReference type="SMART" id="SM00387">
    <property type="entry name" value="HATPase_c"/>
    <property type="match status" value="2"/>
</dbReference>
<dbReference type="Pfam" id="PF00512">
    <property type="entry name" value="HisKA"/>
    <property type="match status" value="1"/>
</dbReference>
<dbReference type="InterPro" id="IPR036890">
    <property type="entry name" value="HATPase_C_sf"/>
</dbReference>
<sequence length="1031" mass="116671">MKKRYILLIIGIFLLILSSSRMLWMNAFYNLSNTQIIEGKLDLCNWDTQEEEVLLLDGEWEFYPSQLLMDHERQSLTAPPQKKFVQVPGKWNEDFQDGESTPYGYGSYRLRIHVNPNENVNYSLYVPSVRSSSELYINGRFMGGSGKVGKTEGEYTAKNLPYSASFTADENGVIEVVIQAANFKDVRRSGIIRSVKFGSEAMLSKERGLSLSLQLVASVIFFIHSIYALILYFLGNREKKLLYFSLLLFSITFMNLISSDEKIFHLLFDVGYEWDFRIANALIPIACLALLHSVGQRTLPYWRVMTPIYSSITLGLSIVTLLLSPSQIIKLFPVYYLLAGLAIVVALITILKKIYRNISGNLLLLLSLIAAAHHFAWVIYWREVGVSAVHYPFDLIISIGCFASIWFKDYFTMHAETAKLALKLQKMNEHKDQFLANTSHEFKNPLHGIINMSQSVLMRERDQLKNKSVHELETILTVGRRMSLLLNDLLDVESLREGHPRLQTKTIEIQPIVTGVMDMLHFLVEVKPVTIVNEIPKDFPPVIADENRVIQIIYNLLHNAIKYTHEGEIRIQGKVQDDRAFITIFDTGIGIEENFLQHLFHPYEQAANTATNSGGLGLGLNISKQLVELHGGKLQVSSSFGKGSAFTFSLKLAQLNINEATINAQHDISSEAAMSHSMEHSFHQKGSEIMAIANQSPSIEKRSMKLPILIVDDDPINLQVLQSILSVDQYEVTTVTSGKEALAHLKKKEWNLVISDVMMPNMSGYELTQIIRKRYSLTELPILLLTARSDPKDIQTGFSAGANDYVTKPVDMVELRARVQALTTIKRVMREQLQLEAAWLQAQIQPHFLFNTLNSIIALSEIDLEKMNHLLGELSEFLRSKFQYQHKDGLIPIEEELNLSRSYLNIEQVRFGDRLKVIWELDECKGLKIPFLTIQPLVENAVRHGVMKRIDGGTVVIKVVVQEGNVEVSVKDDGVGMNEDQVQSLLERKEGSRSSIGLINANQRLMRHFGTGLQIKSKPNQGTTVSFVVNI</sequence>
<feature type="transmembrane region" description="Helical" evidence="10">
    <location>
        <begin position="363"/>
        <end position="382"/>
    </location>
</feature>
<dbReference type="Gene3D" id="1.10.287.130">
    <property type="match status" value="1"/>
</dbReference>
<evidence type="ECO:0000313" key="13">
    <source>
        <dbReference type="EMBL" id="MFD1206319.1"/>
    </source>
</evidence>
<accession>A0ABW3U264</accession>
<evidence type="ECO:0000256" key="7">
    <source>
        <dbReference type="ARBA" id="ARBA00022840"/>
    </source>
</evidence>
<dbReference type="InterPro" id="IPR011006">
    <property type="entry name" value="CheY-like_superfamily"/>
</dbReference>
<keyword evidence="8" id="KW-0902">Two-component regulatory system</keyword>
<dbReference type="PANTHER" id="PTHR43047:SF72">
    <property type="entry name" value="OSMOSENSING HISTIDINE PROTEIN KINASE SLN1"/>
    <property type="match status" value="1"/>
</dbReference>
<dbReference type="EMBL" id="JBHTLT010000120">
    <property type="protein sequence ID" value="MFD1206319.1"/>
    <property type="molecule type" value="Genomic_DNA"/>
</dbReference>
<evidence type="ECO:0000256" key="1">
    <source>
        <dbReference type="ARBA" id="ARBA00000085"/>
    </source>
</evidence>
<keyword evidence="4" id="KW-0808">Transferase</keyword>
<dbReference type="CDD" id="cd17574">
    <property type="entry name" value="REC_OmpR"/>
    <property type="match status" value="1"/>
</dbReference>
<dbReference type="PANTHER" id="PTHR43047">
    <property type="entry name" value="TWO-COMPONENT HISTIDINE PROTEIN KINASE"/>
    <property type="match status" value="1"/>
</dbReference>
<evidence type="ECO:0000256" key="5">
    <source>
        <dbReference type="ARBA" id="ARBA00022741"/>
    </source>
</evidence>
<keyword evidence="7 13" id="KW-0067">ATP-binding</keyword>
<comment type="caution">
    <text evidence="13">The sequence shown here is derived from an EMBL/GenBank/DDBJ whole genome shotgun (WGS) entry which is preliminary data.</text>
</comment>
<feature type="domain" description="Histidine kinase" evidence="11">
    <location>
        <begin position="934"/>
        <end position="1031"/>
    </location>
</feature>
<dbReference type="CDD" id="cd16922">
    <property type="entry name" value="HATPase_EvgS-ArcB-TorS-like"/>
    <property type="match status" value="1"/>
</dbReference>
<name>A0ABW3U264_9BACL</name>
<dbReference type="EC" id="2.7.13.3" evidence="2"/>
<keyword evidence="6" id="KW-0418">Kinase</keyword>
<dbReference type="PRINTS" id="PR00344">
    <property type="entry name" value="BCTRLSENSOR"/>
</dbReference>
<dbReference type="RefSeq" id="WP_381481829.1">
    <property type="nucleotide sequence ID" value="NZ_JBHTLT010000120.1"/>
</dbReference>
<dbReference type="InterPro" id="IPR010559">
    <property type="entry name" value="Sig_transdc_His_kin_internal"/>
</dbReference>
<protein>
    <recommendedName>
        <fullName evidence="2">histidine kinase</fullName>
        <ecNumber evidence="2">2.7.13.3</ecNumber>
    </recommendedName>
</protein>
<reference evidence="14" key="1">
    <citation type="journal article" date="2019" name="Int. J. Syst. Evol. Microbiol.">
        <title>The Global Catalogue of Microorganisms (GCM) 10K type strain sequencing project: providing services to taxonomists for standard genome sequencing and annotation.</title>
        <authorList>
            <consortium name="The Broad Institute Genomics Platform"/>
            <consortium name="The Broad Institute Genome Sequencing Center for Infectious Disease"/>
            <person name="Wu L."/>
            <person name="Ma J."/>
        </authorList>
    </citation>
    <scope>NUCLEOTIDE SEQUENCE [LARGE SCALE GENOMIC DNA]</scope>
    <source>
        <strain evidence="14">CCUG 53915</strain>
    </source>
</reference>
<keyword evidence="10" id="KW-0472">Membrane</keyword>
<dbReference type="SUPFAM" id="SSF52172">
    <property type="entry name" value="CheY-like"/>
    <property type="match status" value="1"/>
</dbReference>
<dbReference type="SUPFAM" id="SSF47384">
    <property type="entry name" value="Homodimeric domain of signal transducing histidine kinase"/>
    <property type="match status" value="1"/>
</dbReference>
<dbReference type="InterPro" id="IPR036097">
    <property type="entry name" value="HisK_dim/P_sf"/>
</dbReference>
<dbReference type="InterPro" id="IPR003594">
    <property type="entry name" value="HATPase_dom"/>
</dbReference>
<dbReference type="InterPro" id="IPR001789">
    <property type="entry name" value="Sig_transdc_resp-reg_receiver"/>
</dbReference>
<dbReference type="CDD" id="cd00082">
    <property type="entry name" value="HisKA"/>
    <property type="match status" value="1"/>
</dbReference>
<evidence type="ECO:0000256" key="2">
    <source>
        <dbReference type="ARBA" id="ARBA00012438"/>
    </source>
</evidence>
<feature type="transmembrane region" description="Helical" evidence="10">
    <location>
        <begin position="241"/>
        <end position="258"/>
    </location>
</feature>
<keyword evidence="14" id="KW-1185">Reference proteome</keyword>
<dbReference type="InterPro" id="IPR008979">
    <property type="entry name" value="Galactose-bd-like_sf"/>
</dbReference>
<dbReference type="GO" id="GO:0005524">
    <property type="term" value="F:ATP binding"/>
    <property type="evidence" value="ECO:0007669"/>
    <property type="project" value="UniProtKB-KW"/>
</dbReference>
<keyword evidence="10" id="KW-0812">Transmembrane</keyword>
<dbReference type="Gene3D" id="3.40.50.2300">
    <property type="match status" value="1"/>
</dbReference>
<dbReference type="InterPro" id="IPR004358">
    <property type="entry name" value="Sig_transdc_His_kin-like_C"/>
</dbReference>
<dbReference type="Pfam" id="PF02518">
    <property type="entry name" value="HATPase_c"/>
    <property type="match status" value="2"/>
</dbReference>
<feature type="domain" description="Response regulatory" evidence="12">
    <location>
        <begin position="707"/>
        <end position="823"/>
    </location>
</feature>
<evidence type="ECO:0000256" key="9">
    <source>
        <dbReference type="PROSITE-ProRule" id="PRU00169"/>
    </source>
</evidence>
<feature type="transmembrane region" description="Helical" evidence="10">
    <location>
        <begin position="334"/>
        <end position="351"/>
    </location>
</feature>
<evidence type="ECO:0000259" key="12">
    <source>
        <dbReference type="PROSITE" id="PS50110"/>
    </source>
</evidence>
<feature type="domain" description="Histidine kinase" evidence="11">
    <location>
        <begin position="437"/>
        <end position="654"/>
    </location>
</feature>
<dbReference type="Proteomes" id="UP001597231">
    <property type="component" value="Unassembled WGS sequence"/>
</dbReference>
<dbReference type="Gene3D" id="3.30.565.10">
    <property type="entry name" value="Histidine kinase-like ATPase, C-terminal domain"/>
    <property type="match status" value="2"/>
</dbReference>
<evidence type="ECO:0000256" key="4">
    <source>
        <dbReference type="ARBA" id="ARBA00022679"/>
    </source>
</evidence>
<dbReference type="Gene3D" id="2.60.120.260">
    <property type="entry name" value="Galactose-binding domain-like"/>
    <property type="match status" value="1"/>
</dbReference>
<keyword evidence="5" id="KW-0547">Nucleotide-binding</keyword>